<evidence type="ECO:0000256" key="4">
    <source>
        <dbReference type="ARBA" id="ARBA00022679"/>
    </source>
</evidence>
<reference evidence="12" key="1">
    <citation type="submission" date="2018-06" db="EMBL/GenBank/DDBJ databases">
        <authorList>
            <person name="Zhirakovskaya E."/>
        </authorList>
    </citation>
    <scope>NUCLEOTIDE SEQUENCE</scope>
</reference>
<dbReference type="HAMAP" id="MF_00097">
    <property type="entry name" value="TMP_synthase"/>
    <property type="match status" value="1"/>
</dbReference>
<gene>
    <name evidence="12" type="ORF">MNBD_DELTA04-539</name>
</gene>
<dbReference type="GO" id="GO:0009228">
    <property type="term" value="P:thiamine biosynthetic process"/>
    <property type="evidence" value="ECO:0007669"/>
    <property type="project" value="UniProtKB-KW"/>
</dbReference>
<dbReference type="GO" id="GO:0009229">
    <property type="term" value="P:thiamine diphosphate biosynthetic process"/>
    <property type="evidence" value="ECO:0007669"/>
    <property type="project" value="UniProtKB-UniPathway"/>
</dbReference>
<feature type="domain" description="Thiamine phosphate synthase/TenI" evidence="11">
    <location>
        <begin position="20"/>
        <end position="206"/>
    </location>
</feature>
<keyword evidence="4 12" id="KW-0808">Transferase</keyword>
<evidence type="ECO:0000259" key="11">
    <source>
        <dbReference type="Pfam" id="PF02581"/>
    </source>
</evidence>
<evidence type="ECO:0000256" key="3">
    <source>
        <dbReference type="ARBA" id="ARBA00012830"/>
    </source>
</evidence>
<dbReference type="Gene3D" id="3.20.20.70">
    <property type="entry name" value="Aldolase class I"/>
    <property type="match status" value="1"/>
</dbReference>
<comment type="catalytic activity">
    <reaction evidence="8">
        <text>4-methyl-5-(2-phosphooxyethyl)-thiazole + 4-amino-2-methyl-5-(diphosphooxymethyl)pyrimidine + H(+) = thiamine phosphate + diphosphate</text>
        <dbReference type="Rhea" id="RHEA:22328"/>
        <dbReference type="ChEBI" id="CHEBI:15378"/>
        <dbReference type="ChEBI" id="CHEBI:33019"/>
        <dbReference type="ChEBI" id="CHEBI:37575"/>
        <dbReference type="ChEBI" id="CHEBI:57841"/>
        <dbReference type="ChEBI" id="CHEBI:58296"/>
        <dbReference type="EC" id="2.5.1.3"/>
    </reaction>
</comment>
<dbReference type="InterPro" id="IPR036206">
    <property type="entry name" value="ThiamineP_synth_sf"/>
</dbReference>
<dbReference type="GO" id="GO:0005737">
    <property type="term" value="C:cytoplasm"/>
    <property type="evidence" value="ECO:0007669"/>
    <property type="project" value="TreeGrafter"/>
</dbReference>
<evidence type="ECO:0000256" key="5">
    <source>
        <dbReference type="ARBA" id="ARBA00022723"/>
    </source>
</evidence>
<evidence type="ECO:0000256" key="1">
    <source>
        <dbReference type="ARBA" id="ARBA00001946"/>
    </source>
</evidence>
<keyword evidence="5" id="KW-0479">Metal-binding</keyword>
<sequence>MGNGELYRRRLRQFVDEVTVYPVSCERLAAGRSDEEWLDAVLLGGGRIVQLRDKESSDRRLLEKARYFRRKTREAGALFLVNDRLDIALLADADGVHLGRNDLPPEDVRRLAPEMIIGLSCNNEEQALQLGRRERAGDLSVSYYNIGPLYPTRTKAGLTEFIGVEAVARFSSYLGLPFTVMGGIKLEHVEELAAHGVCRIAVVSALTQAPDIAGETARWVDRIRTFVAGDGNG</sequence>
<comment type="pathway">
    <text evidence="2">Cofactor biosynthesis; thiamine diphosphate biosynthesis; thiamine phosphate from 4-amino-2-methyl-5-diphosphomethylpyrimidine and 4-methyl-5-(2-phosphoethyl)-thiazole: step 1/1.</text>
</comment>
<evidence type="ECO:0000256" key="7">
    <source>
        <dbReference type="ARBA" id="ARBA00022977"/>
    </source>
</evidence>
<evidence type="ECO:0000256" key="6">
    <source>
        <dbReference type="ARBA" id="ARBA00022842"/>
    </source>
</evidence>
<organism evidence="12">
    <name type="scientific">hydrothermal vent metagenome</name>
    <dbReference type="NCBI Taxonomy" id="652676"/>
    <lineage>
        <taxon>unclassified sequences</taxon>
        <taxon>metagenomes</taxon>
        <taxon>ecological metagenomes</taxon>
    </lineage>
</organism>
<dbReference type="InterPro" id="IPR022998">
    <property type="entry name" value="ThiamineP_synth_TenI"/>
</dbReference>
<comment type="cofactor">
    <cofactor evidence="1">
        <name>Mg(2+)</name>
        <dbReference type="ChEBI" id="CHEBI:18420"/>
    </cofactor>
</comment>
<evidence type="ECO:0000256" key="9">
    <source>
        <dbReference type="ARBA" id="ARBA00047851"/>
    </source>
</evidence>
<dbReference type="PANTHER" id="PTHR20857">
    <property type="entry name" value="THIAMINE-PHOSPHATE PYROPHOSPHORYLASE"/>
    <property type="match status" value="1"/>
</dbReference>
<dbReference type="InterPro" id="IPR034291">
    <property type="entry name" value="TMP_synthase"/>
</dbReference>
<protein>
    <recommendedName>
        <fullName evidence="3">thiamine phosphate synthase</fullName>
        <ecNumber evidence="3">2.5.1.3</ecNumber>
    </recommendedName>
</protein>
<keyword evidence="7" id="KW-0784">Thiamine biosynthesis</keyword>
<dbReference type="NCBIfam" id="TIGR00693">
    <property type="entry name" value="thiE"/>
    <property type="match status" value="1"/>
</dbReference>
<dbReference type="Pfam" id="PF02581">
    <property type="entry name" value="TMP-TENI"/>
    <property type="match status" value="1"/>
</dbReference>
<comment type="catalytic activity">
    <reaction evidence="10">
        <text>2-[(2R,5Z)-2-carboxy-4-methylthiazol-5(2H)-ylidene]ethyl phosphate + 4-amino-2-methyl-5-(diphosphooxymethyl)pyrimidine + 2 H(+) = thiamine phosphate + CO2 + diphosphate</text>
        <dbReference type="Rhea" id="RHEA:47844"/>
        <dbReference type="ChEBI" id="CHEBI:15378"/>
        <dbReference type="ChEBI" id="CHEBI:16526"/>
        <dbReference type="ChEBI" id="CHEBI:33019"/>
        <dbReference type="ChEBI" id="CHEBI:37575"/>
        <dbReference type="ChEBI" id="CHEBI:57841"/>
        <dbReference type="ChEBI" id="CHEBI:62899"/>
        <dbReference type="EC" id="2.5.1.3"/>
    </reaction>
</comment>
<dbReference type="UniPathway" id="UPA00060">
    <property type="reaction ID" value="UER00141"/>
</dbReference>
<dbReference type="GO" id="GO:0046872">
    <property type="term" value="F:metal ion binding"/>
    <property type="evidence" value="ECO:0007669"/>
    <property type="project" value="UniProtKB-KW"/>
</dbReference>
<dbReference type="EMBL" id="UOEY01000013">
    <property type="protein sequence ID" value="VAW35319.1"/>
    <property type="molecule type" value="Genomic_DNA"/>
</dbReference>
<evidence type="ECO:0000256" key="2">
    <source>
        <dbReference type="ARBA" id="ARBA00005165"/>
    </source>
</evidence>
<comment type="catalytic activity">
    <reaction evidence="9">
        <text>2-(2-carboxy-4-methylthiazol-5-yl)ethyl phosphate + 4-amino-2-methyl-5-(diphosphooxymethyl)pyrimidine + 2 H(+) = thiamine phosphate + CO2 + diphosphate</text>
        <dbReference type="Rhea" id="RHEA:47848"/>
        <dbReference type="ChEBI" id="CHEBI:15378"/>
        <dbReference type="ChEBI" id="CHEBI:16526"/>
        <dbReference type="ChEBI" id="CHEBI:33019"/>
        <dbReference type="ChEBI" id="CHEBI:37575"/>
        <dbReference type="ChEBI" id="CHEBI:57841"/>
        <dbReference type="ChEBI" id="CHEBI:62890"/>
        <dbReference type="EC" id="2.5.1.3"/>
    </reaction>
</comment>
<dbReference type="PANTHER" id="PTHR20857:SF15">
    <property type="entry name" value="THIAMINE-PHOSPHATE SYNTHASE"/>
    <property type="match status" value="1"/>
</dbReference>
<keyword evidence="6" id="KW-0460">Magnesium</keyword>
<evidence type="ECO:0000256" key="8">
    <source>
        <dbReference type="ARBA" id="ARBA00047334"/>
    </source>
</evidence>
<dbReference type="GO" id="GO:0004789">
    <property type="term" value="F:thiamine-phosphate diphosphorylase activity"/>
    <property type="evidence" value="ECO:0007669"/>
    <property type="project" value="UniProtKB-EC"/>
</dbReference>
<name>A0A3B0VES4_9ZZZZ</name>
<dbReference type="CDD" id="cd00564">
    <property type="entry name" value="TMP_TenI"/>
    <property type="match status" value="1"/>
</dbReference>
<evidence type="ECO:0000313" key="12">
    <source>
        <dbReference type="EMBL" id="VAW35319.1"/>
    </source>
</evidence>
<accession>A0A3B0VES4</accession>
<dbReference type="InterPro" id="IPR013785">
    <property type="entry name" value="Aldolase_TIM"/>
</dbReference>
<dbReference type="SUPFAM" id="SSF51391">
    <property type="entry name" value="Thiamin phosphate synthase"/>
    <property type="match status" value="1"/>
</dbReference>
<proteinExistence type="inferred from homology"/>
<evidence type="ECO:0000256" key="10">
    <source>
        <dbReference type="ARBA" id="ARBA00047883"/>
    </source>
</evidence>
<dbReference type="EC" id="2.5.1.3" evidence="3"/>
<dbReference type="AlphaFoldDB" id="A0A3B0VES4"/>